<evidence type="ECO:0000256" key="3">
    <source>
        <dbReference type="ARBA" id="ARBA00023157"/>
    </source>
</evidence>
<reference evidence="7 8" key="1">
    <citation type="journal article" date="2014" name="World J. Microbiol. Biotechnol.">
        <title>Biodiversity and physiological characteristics of Antarctic and Arctic lichens-associated bacteria.</title>
        <authorList>
            <person name="Lee Y.M."/>
            <person name="Kim E.H."/>
            <person name="Lee H.K."/>
            <person name="Hong S.G."/>
        </authorList>
    </citation>
    <scope>NUCLEOTIDE SEQUENCE [LARGE SCALE GENOMIC DNA]</scope>
    <source>
        <strain evidence="7 8">PAMC 26569</strain>
    </source>
</reference>
<dbReference type="InterPro" id="IPR036249">
    <property type="entry name" value="Thioredoxin-like_sf"/>
</dbReference>
<keyword evidence="4" id="KW-0676">Redox-active center</keyword>
<evidence type="ECO:0000256" key="1">
    <source>
        <dbReference type="ARBA" id="ARBA00022448"/>
    </source>
</evidence>
<dbReference type="PANTHER" id="PTHR45663:SF11">
    <property type="entry name" value="GEO12009P1"/>
    <property type="match status" value="1"/>
</dbReference>
<feature type="region of interest" description="Disordered" evidence="5">
    <location>
        <begin position="1"/>
        <end position="49"/>
    </location>
</feature>
<dbReference type="Pfam" id="PF00085">
    <property type="entry name" value="Thioredoxin"/>
    <property type="match status" value="1"/>
</dbReference>
<evidence type="ECO:0000313" key="7">
    <source>
        <dbReference type="EMBL" id="QKE91746.1"/>
    </source>
</evidence>
<dbReference type="Gene3D" id="1.25.40.10">
    <property type="entry name" value="Tetratricopeptide repeat domain"/>
    <property type="match status" value="2"/>
</dbReference>
<keyword evidence="8" id="KW-1185">Reference proteome</keyword>
<keyword evidence="1" id="KW-0813">Transport</keyword>
<dbReference type="GO" id="GO:0015035">
    <property type="term" value="F:protein-disulfide reductase activity"/>
    <property type="evidence" value="ECO:0007669"/>
    <property type="project" value="TreeGrafter"/>
</dbReference>
<dbReference type="PROSITE" id="PS00194">
    <property type="entry name" value="THIOREDOXIN_1"/>
    <property type="match status" value="1"/>
</dbReference>
<accession>A0A6M8HU03</accession>
<dbReference type="InterPro" id="IPR017937">
    <property type="entry name" value="Thioredoxin_CS"/>
</dbReference>
<organism evidence="7 8">
    <name type="scientific">Lichenicola cladoniae</name>
    <dbReference type="NCBI Taxonomy" id="1484109"/>
    <lineage>
        <taxon>Bacteria</taxon>
        <taxon>Pseudomonadati</taxon>
        <taxon>Pseudomonadota</taxon>
        <taxon>Alphaproteobacteria</taxon>
        <taxon>Acetobacterales</taxon>
        <taxon>Acetobacteraceae</taxon>
        <taxon>Lichenicola</taxon>
    </lineage>
</organism>
<dbReference type="Proteomes" id="UP000500767">
    <property type="component" value="Chromosome"/>
</dbReference>
<evidence type="ECO:0000256" key="2">
    <source>
        <dbReference type="ARBA" id="ARBA00022982"/>
    </source>
</evidence>
<dbReference type="GO" id="GO:0005829">
    <property type="term" value="C:cytosol"/>
    <property type="evidence" value="ECO:0007669"/>
    <property type="project" value="TreeGrafter"/>
</dbReference>
<dbReference type="PROSITE" id="PS51352">
    <property type="entry name" value="THIOREDOXIN_2"/>
    <property type="match status" value="1"/>
</dbReference>
<dbReference type="InterPro" id="IPR011990">
    <property type="entry name" value="TPR-like_helical_dom_sf"/>
</dbReference>
<evidence type="ECO:0000256" key="5">
    <source>
        <dbReference type="SAM" id="MobiDB-lite"/>
    </source>
</evidence>
<evidence type="ECO:0000256" key="4">
    <source>
        <dbReference type="ARBA" id="ARBA00023284"/>
    </source>
</evidence>
<dbReference type="Pfam" id="PF14561">
    <property type="entry name" value="TPR_20"/>
    <property type="match status" value="1"/>
</dbReference>
<keyword evidence="2" id="KW-0249">Electron transport</keyword>
<evidence type="ECO:0000313" key="8">
    <source>
        <dbReference type="Proteomes" id="UP000500767"/>
    </source>
</evidence>
<name>A0A6M8HU03_9PROT</name>
<sequence>MDYIIGQPRPGQPSGNTSRPARSGPDDGLIGSAPVPVPGAGTGTGTGGDAEIIMDSDQRTFMADVIEDSRRVPVLVDFWATWCGPCKTLTPALEKITRAAGGRIKLVKIDIDANRALVSQLSQLGLPLQSVPTVAAFWQGQILDLFQGALPESEIKRFVEALLKAAGGAMPSADLLAEARLALEEGRLEEAAGAFSALLEEEPENPDAWGGLIRTLLALGDEEQAKAALAEVPAKFADHAEIAGARAALTLAEEGRRVVDELDGIRTRLAADADDHAARYELATGLNASGQRAEAAEALLEILKRDRTWNDGAARLQLIRFFEAWGFDEPASLSARRRMSALLFS</sequence>
<dbReference type="Gene3D" id="3.40.30.10">
    <property type="entry name" value="Glutaredoxin"/>
    <property type="match status" value="1"/>
</dbReference>
<proteinExistence type="predicted"/>
<dbReference type="SUPFAM" id="SSF48452">
    <property type="entry name" value="TPR-like"/>
    <property type="match status" value="1"/>
</dbReference>
<dbReference type="GO" id="GO:0045454">
    <property type="term" value="P:cell redox homeostasis"/>
    <property type="evidence" value="ECO:0007669"/>
    <property type="project" value="TreeGrafter"/>
</dbReference>
<dbReference type="KEGG" id="lck:HN018_18435"/>
<dbReference type="PANTHER" id="PTHR45663">
    <property type="entry name" value="GEO12009P1"/>
    <property type="match status" value="1"/>
</dbReference>
<gene>
    <name evidence="7" type="ORF">HN018_18435</name>
</gene>
<dbReference type="CDD" id="cd02956">
    <property type="entry name" value="ybbN"/>
    <property type="match status" value="1"/>
</dbReference>
<dbReference type="AlphaFoldDB" id="A0A6M8HU03"/>
<keyword evidence="3" id="KW-1015">Disulfide bond</keyword>
<dbReference type="InterPro" id="IPR013766">
    <property type="entry name" value="Thioredoxin_domain"/>
</dbReference>
<dbReference type="GO" id="GO:0006950">
    <property type="term" value="P:response to stress"/>
    <property type="evidence" value="ECO:0007669"/>
    <property type="project" value="UniProtKB-ARBA"/>
</dbReference>
<dbReference type="SUPFAM" id="SSF52833">
    <property type="entry name" value="Thioredoxin-like"/>
    <property type="match status" value="1"/>
</dbReference>
<dbReference type="Pfam" id="PF14559">
    <property type="entry name" value="TPR_19"/>
    <property type="match status" value="1"/>
</dbReference>
<dbReference type="EMBL" id="CP053708">
    <property type="protein sequence ID" value="QKE91746.1"/>
    <property type="molecule type" value="Genomic_DNA"/>
</dbReference>
<protein>
    <submittedName>
        <fullName evidence="7">Tetratricopeptide repeat protein</fullName>
    </submittedName>
</protein>
<evidence type="ECO:0000259" key="6">
    <source>
        <dbReference type="PROSITE" id="PS51352"/>
    </source>
</evidence>
<dbReference type="RefSeq" id="WP_171835158.1">
    <property type="nucleotide sequence ID" value="NZ_CP053708.1"/>
</dbReference>
<feature type="domain" description="Thioredoxin" evidence="6">
    <location>
        <begin position="31"/>
        <end position="164"/>
    </location>
</feature>